<dbReference type="AlphaFoldDB" id="A0A2G5VDM5"/>
<comment type="caution">
    <text evidence="2">The sequence shown here is derived from an EMBL/GenBank/DDBJ whole genome shotgun (WGS) entry which is preliminary data.</text>
</comment>
<evidence type="ECO:0000313" key="2">
    <source>
        <dbReference type="EMBL" id="PIC49827.1"/>
    </source>
</evidence>
<dbReference type="EMBL" id="PDUG01000002">
    <property type="protein sequence ID" value="PIC49827.1"/>
    <property type="molecule type" value="Genomic_DNA"/>
</dbReference>
<evidence type="ECO:0008006" key="4">
    <source>
        <dbReference type="Google" id="ProtNLM"/>
    </source>
</evidence>
<reference evidence="3" key="1">
    <citation type="submission" date="2017-10" db="EMBL/GenBank/DDBJ databases">
        <title>Rapid genome shrinkage in a self-fertile nematode reveals novel sperm competition proteins.</title>
        <authorList>
            <person name="Yin D."/>
            <person name="Schwarz E.M."/>
            <person name="Thomas C.G."/>
            <person name="Felde R.L."/>
            <person name="Korf I.F."/>
            <person name="Cutter A.D."/>
            <person name="Schartner C.M."/>
            <person name="Ralston E.J."/>
            <person name="Meyer B.J."/>
            <person name="Haag E.S."/>
        </authorList>
    </citation>
    <scope>NUCLEOTIDE SEQUENCE [LARGE SCALE GENOMIC DNA]</scope>
    <source>
        <strain evidence="3">JU1422</strain>
    </source>
</reference>
<name>A0A2G5VDM5_9PELO</name>
<evidence type="ECO:0000256" key="1">
    <source>
        <dbReference type="SAM" id="SignalP"/>
    </source>
</evidence>
<feature type="chain" id="PRO_5013660521" description="Secreted protein" evidence="1">
    <location>
        <begin position="25"/>
        <end position="67"/>
    </location>
</feature>
<protein>
    <recommendedName>
        <fullName evidence="4">Secreted protein</fullName>
    </recommendedName>
</protein>
<feature type="signal peptide" evidence="1">
    <location>
        <begin position="1"/>
        <end position="24"/>
    </location>
</feature>
<organism evidence="2 3">
    <name type="scientific">Caenorhabditis nigoni</name>
    <dbReference type="NCBI Taxonomy" id="1611254"/>
    <lineage>
        <taxon>Eukaryota</taxon>
        <taxon>Metazoa</taxon>
        <taxon>Ecdysozoa</taxon>
        <taxon>Nematoda</taxon>
        <taxon>Chromadorea</taxon>
        <taxon>Rhabditida</taxon>
        <taxon>Rhabditina</taxon>
        <taxon>Rhabditomorpha</taxon>
        <taxon>Rhabditoidea</taxon>
        <taxon>Rhabditidae</taxon>
        <taxon>Peloderinae</taxon>
        <taxon>Caenorhabditis</taxon>
    </lineage>
</organism>
<proteinExistence type="predicted"/>
<gene>
    <name evidence="2" type="primary">Cnig_chr_II.g8303</name>
    <name evidence="2" type="ORF">B9Z55_008303</name>
</gene>
<sequence length="67" mass="8034">MIRRRTCFIQILFYLTVLFRSTWSSFPGGNCIEPCIAEMQQVRSLNYHHLCAFRFFHLVFNFSLIIV</sequence>
<keyword evidence="1" id="KW-0732">Signal</keyword>
<evidence type="ECO:0000313" key="3">
    <source>
        <dbReference type="Proteomes" id="UP000230233"/>
    </source>
</evidence>
<dbReference type="OrthoDB" id="5845707at2759"/>
<keyword evidence="3" id="KW-1185">Reference proteome</keyword>
<dbReference type="Proteomes" id="UP000230233">
    <property type="component" value="Chromosome II"/>
</dbReference>
<accession>A0A2G5VDM5</accession>